<dbReference type="InParanoid" id="A0A804QY83"/>
<accession>A0A804QY83</accession>
<dbReference type="Proteomes" id="UP000007305">
    <property type="component" value="Chromosome 9"/>
</dbReference>
<evidence type="ECO:0000313" key="1">
    <source>
        <dbReference type="EnsemblPlants" id="Zm00001eb378060_P001"/>
    </source>
</evidence>
<dbReference type="EnsemblPlants" id="Zm00001eb378060_T001">
    <property type="protein sequence ID" value="Zm00001eb378060_P001"/>
    <property type="gene ID" value="Zm00001eb378060"/>
</dbReference>
<proteinExistence type="predicted"/>
<reference evidence="1" key="2">
    <citation type="submission" date="2019-07" db="EMBL/GenBank/DDBJ databases">
        <authorList>
            <person name="Seetharam A."/>
            <person name="Woodhouse M."/>
            <person name="Cannon E."/>
        </authorList>
    </citation>
    <scope>NUCLEOTIDE SEQUENCE [LARGE SCALE GENOMIC DNA]</scope>
    <source>
        <strain evidence="1">cv. B73</strain>
    </source>
</reference>
<name>A0A804QY83_MAIZE</name>
<organism evidence="1 2">
    <name type="scientific">Zea mays</name>
    <name type="common">Maize</name>
    <dbReference type="NCBI Taxonomy" id="4577"/>
    <lineage>
        <taxon>Eukaryota</taxon>
        <taxon>Viridiplantae</taxon>
        <taxon>Streptophyta</taxon>
        <taxon>Embryophyta</taxon>
        <taxon>Tracheophyta</taxon>
        <taxon>Spermatophyta</taxon>
        <taxon>Magnoliopsida</taxon>
        <taxon>Liliopsida</taxon>
        <taxon>Poales</taxon>
        <taxon>Poaceae</taxon>
        <taxon>PACMAD clade</taxon>
        <taxon>Panicoideae</taxon>
        <taxon>Andropogonodae</taxon>
        <taxon>Andropogoneae</taxon>
        <taxon>Tripsacinae</taxon>
        <taxon>Zea</taxon>
    </lineage>
</organism>
<reference evidence="1" key="3">
    <citation type="submission" date="2021-05" db="UniProtKB">
        <authorList>
            <consortium name="EnsemblPlants"/>
        </authorList>
    </citation>
    <scope>IDENTIFICATION</scope>
    <source>
        <strain evidence="1">cv. B73</strain>
    </source>
</reference>
<protein>
    <submittedName>
        <fullName evidence="1">Uncharacterized protein</fullName>
    </submittedName>
</protein>
<reference evidence="2" key="1">
    <citation type="journal article" date="2009" name="Science">
        <title>The B73 maize genome: complexity, diversity, and dynamics.</title>
        <authorList>
            <person name="Schnable P.S."/>
            <person name="Ware D."/>
            <person name="Fulton R.S."/>
            <person name="Stein J.C."/>
            <person name="Wei F."/>
            <person name="Pasternak S."/>
            <person name="Liang C."/>
            <person name="Zhang J."/>
            <person name="Fulton L."/>
            <person name="Graves T.A."/>
            <person name="Minx P."/>
            <person name="Reily A.D."/>
            <person name="Courtney L."/>
            <person name="Kruchowski S.S."/>
            <person name="Tomlinson C."/>
            <person name="Strong C."/>
            <person name="Delehaunty K."/>
            <person name="Fronick C."/>
            <person name="Courtney B."/>
            <person name="Rock S.M."/>
            <person name="Belter E."/>
            <person name="Du F."/>
            <person name="Kim K."/>
            <person name="Abbott R.M."/>
            <person name="Cotton M."/>
            <person name="Levy A."/>
            <person name="Marchetto P."/>
            <person name="Ochoa K."/>
            <person name="Jackson S.M."/>
            <person name="Gillam B."/>
            <person name="Chen W."/>
            <person name="Yan L."/>
            <person name="Higginbotham J."/>
            <person name="Cardenas M."/>
            <person name="Waligorski J."/>
            <person name="Applebaum E."/>
            <person name="Phelps L."/>
            <person name="Falcone J."/>
            <person name="Kanchi K."/>
            <person name="Thane T."/>
            <person name="Scimone A."/>
            <person name="Thane N."/>
            <person name="Henke J."/>
            <person name="Wang T."/>
            <person name="Ruppert J."/>
            <person name="Shah N."/>
            <person name="Rotter K."/>
            <person name="Hodges J."/>
            <person name="Ingenthron E."/>
            <person name="Cordes M."/>
            <person name="Kohlberg S."/>
            <person name="Sgro J."/>
            <person name="Delgado B."/>
            <person name="Mead K."/>
            <person name="Chinwalla A."/>
            <person name="Leonard S."/>
            <person name="Crouse K."/>
            <person name="Collura K."/>
            <person name="Kudrna D."/>
            <person name="Currie J."/>
            <person name="He R."/>
            <person name="Angelova A."/>
            <person name="Rajasekar S."/>
            <person name="Mueller T."/>
            <person name="Lomeli R."/>
            <person name="Scara G."/>
            <person name="Ko A."/>
            <person name="Delaney K."/>
            <person name="Wissotski M."/>
            <person name="Lopez G."/>
            <person name="Campos D."/>
            <person name="Braidotti M."/>
            <person name="Ashley E."/>
            <person name="Golser W."/>
            <person name="Kim H."/>
            <person name="Lee S."/>
            <person name="Lin J."/>
            <person name="Dujmic Z."/>
            <person name="Kim W."/>
            <person name="Talag J."/>
            <person name="Zuccolo A."/>
            <person name="Fan C."/>
            <person name="Sebastian A."/>
            <person name="Kramer M."/>
            <person name="Spiegel L."/>
            <person name="Nascimento L."/>
            <person name="Zutavern T."/>
            <person name="Miller B."/>
            <person name="Ambroise C."/>
            <person name="Muller S."/>
            <person name="Spooner W."/>
            <person name="Narechania A."/>
            <person name="Ren L."/>
            <person name="Wei S."/>
            <person name="Kumari S."/>
            <person name="Faga B."/>
            <person name="Levy M.J."/>
            <person name="McMahan L."/>
            <person name="Van Buren P."/>
            <person name="Vaughn M.W."/>
            <person name="Ying K."/>
            <person name="Yeh C.-T."/>
            <person name="Emrich S.J."/>
            <person name="Jia Y."/>
            <person name="Kalyanaraman A."/>
            <person name="Hsia A.-P."/>
            <person name="Barbazuk W.B."/>
            <person name="Baucom R.S."/>
            <person name="Brutnell T.P."/>
            <person name="Carpita N.C."/>
            <person name="Chaparro C."/>
            <person name="Chia J.-M."/>
            <person name="Deragon J.-M."/>
            <person name="Estill J.C."/>
            <person name="Fu Y."/>
            <person name="Jeddeloh J.A."/>
            <person name="Han Y."/>
            <person name="Lee H."/>
            <person name="Li P."/>
            <person name="Lisch D.R."/>
            <person name="Liu S."/>
            <person name="Liu Z."/>
            <person name="Nagel D.H."/>
            <person name="McCann M.C."/>
            <person name="SanMiguel P."/>
            <person name="Myers A.M."/>
            <person name="Nettleton D."/>
            <person name="Nguyen J."/>
            <person name="Penning B.W."/>
            <person name="Ponnala L."/>
            <person name="Schneider K.L."/>
            <person name="Schwartz D.C."/>
            <person name="Sharma A."/>
            <person name="Soderlund C."/>
            <person name="Springer N.M."/>
            <person name="Sun Q."/>
            <person name="Wang H."/>
            <person name="Waterman M."/>
            <person name="Westerman R."/>
            <person name="Wolfgruber T.K."/>
            <person name="Yang L."/>
            <person name="Yu Y."/>
            <person name="Zhang L."/>
            <person name="Zhou S."/>
            <person name="Zhu Q."/>
            <person name="Bennetzen J.L."/>
            <person name="Dawe R.K."/>
            <person name="Jiang J."/>
            <person name="Jiang N."/>
            <person name="Presting G.G."/>
            <person name="Wessler S.R."/>
            <person name="Aluru S."/>
            <person name="Martienssen R.A."/>
            <person name="Clifton S.W."/>
            <person name="McCombie W.R."/>
            <person name="Wing R.A."/>
            <person name="Wilson R.K."/>
        </authorList>
    </citation>
    <scope>NUCLEOTIDE SEQUENCE [LARGE SCALE GENOMIC DNA]</scope>
    <source>
        <strain evidence="2">cv. B73</strain>
    </source>
</reference>
<keyword evidence="2" id="KW-1185">Reference proteome</keyword>
<dbReference type="Gramene" id="Zm00001eb378060_T001">
    <property type="protein sequence ID" value="Zm00001eb378060_P001"/>
    <property type="gene ID" value="Zm00001eb378060"/>
</dbReference>
<sequence length="78" mass="8553">MPSSPGERVTPQDLEPEVFSLSSPSALWCPVVEKATDYALVWINSTKDDIDFVAGFICLNALQLSYACLHWCNAFSVG</sequence>
<dbReference type="AlphaFoldDB" id="A0A804QY83"/>
<evidence type="ECO:0000313" key="2">
    <source>
        <dbReference type="Proteomes" id="UP000007305"/>
    </source>
</evidence>